<protein>
    <submittedName>
        <fullName evidence="2">GPI inositol-deacylase</fullName>
    </submittedName>
</protein>
<dbReference type="EMBL" id="DYWX01000046">
    <property type="protein sequence ID" value="HJF27481.1"/>
    <property type="molecule type" value="Genomic_DNA"/>
</dbReference>
<dbReference type="GO" id="GO:0016788">
    <property type="term" value="F:hydrolase activity, acting on ester bonds"/>
    <property type="evidence" value="ECO:0007669"/>
    <property type="project" value="InterPro"/>
</dbReference>
<dbReference type="InterPro" id="IPR012908">
    <property type="entry name" value="PGAP1-ab_dom-like"/>
</dbReference>
<reference evidence="2" key="1">
    <citation type="journal article" date="2021" name="PeerJ">
        <title>Extensive microbial diversity within the chicken gut microbiome revealed by metagenomics and culture.</title>
        <authorList>
            <person name="Gilroy R."/>
            <person name="Ravi A."/>
            <person name="Getino M."/>
            <person name="Pursley I."/>
            <person name="Horton D.L."/>
            <person name="Alikhan N.F."/>
            <person name="Baker D."/>
            <person name="Gharbi K."/>
            <person name="Hall N."/>
            <person name="Watson M."/>
            <person name="Adriaenssens E.M."/>
            <person name="Foster-Nyarko E."/>
            <person name="Jarju S."/>
            <person name="Secka A."/>
            <person name="Antonio M."/>
            <person name="Oren A."/>
            <person name="Chaudhuri R.R."/>
            <person name="La Ragione R."/>
            <person name="Hildebrand F."/>
            <person name="Pallen M.J."/>
        </authorList>
    </citation>
    <scope>NUCLEOTIDE SEQUENCE</scope>
    <source>
        <strain evidence="2">CHK135-1449</strain>
    </source>
</reference>
<dbReference type="PANTHER" id="PTHR12482:SF11">
    <property type="entry name" value="LIPASE YOR059C ISOFORM X1"/>
    <property type="match status" value="1"/>
</dbReference>
<dbReference type="SUPFAM" id="SSF53474">
    <property type="entry name" value="alpha/beta-Hydrolases"/>
    <property type="match status" value="1"/>
</dbReference>
<dbReference type="AlphaFoldDB" id="A0A9D2ZYC7"/>
<name>A0A9D2ZYC7_ACILW</name>
<proteinExistence type="predicted"/>
<dbReference type="InterPro" id="IPR029058">
    <property type="entry name" value="AB_hydrolase_fold"/>
</dbReference>
<dbReference type="Pfam" id="PF07819">
    <property type="entry name" value="PGAP1"/>
    <property type="match status" value="1"/>
</dbReference>
<dbReference type="Gene3D" id="3.40.50.1820">
    <property type="entry name" value="alpha/beta hydrolase"/>
    <property type="match status" value="1"/>
</dbReference>
<organism evidence="2 3">
    <name type="scientific">Acinetobacter lwoffii</name>
    <dbReference type="NCBI Taxonomy" id="28090"/>
    <lineage>
        <taxon>Bacteria</taxon>
        <taxon>Pseudomonadati</taxon>
        <taxon>Pseudomonadota</taxon>
        <taxon>Gammaproteobacteria</taxon>
        <taxon>Moraxellales</taxon>
        <taxon>Moraxellaceae</taxon>
        <taxon>Acinetobacter</taxon>
    </lineage>
</organism>
<reference evidence="2" key="2">
    <citation type="submission" date="2021-09" db="EMBL/GenBank/DDBJ databases">
        <authorList>
            <person name="Gilroy R."/>
        </authorList>
    </citation>
    <scope>NUCLEOTIDE SEQUENCE</scope>
    <source>
        <strain evidence="2">CHK135-1449</strain>
    </source>
</reference>
<dbReference type="Proteomes" id="UP000787156">
    <property type="component" value="Unassembled WGS sequence"/>
</dbReference>
<feature type="domain" description="GPI inositol-deacylase PGAP1-like alpha/beta" evidence="1">
    <location>
        <begin position="153"/>
        <end position="375"/>
    </location>
</feature>
<accession>A0A9D2ZYC7</accession>
<evidence type="ECO:0000313" key="2">
    <source>
        <dbReference type="EMBL" id="HJF27481.1"/>
    </source>
</evidence>
<sequence length="443" mass="50301">MPSLTPLHETYCRWDRTPPSQADVLEGLAQLVTMRLNDVAQELIKTIQREILLSMFGLSDQNAKSLQNIPYIARLYQSSYDMIFHYGNTLIAPGLRQIIEHFPKLHHKPLTPTLHFLVSALNGIIGDYLIKHQNPLALPMLIYDHYGSLQQGELTGRISLFVHGLCMNHLDWSNHKYEGIGEKLLAQRDRNTMLYLHYNTGRRISANGHSLANTLQELVQCNPGITSIDLIGHSMGGLVSRSALFYGKQNVHDWIPMVENLVCLGSPHHGAVLERFGFNLQDKLGHFPLVKIVGHLVNIRSNGILDLRYGSVRDDDWEHNPVRIGFMDDNRKPAPIPSHIDAYLVAGTIELEKRKNKTRNVIGDYLVSVKSALGEHPNPRYDLKVPDAHKAIFYGLNHFEIQYHPLVAEQIARWFYPSVEDENCTQIYQHLVDLNSIEGIALT</sequence>
<gene>
    <name evidence="2" type="ORF">K8V79_04425</name>
</gene>
<dbReference type="InterPro" id="IPR044294">
    <property type="entry name" value="Lipase-like"/>
</dbReference>
<evidence type="ECO:0000313" key="3">
    <source>
        <dbReference type="Proteomes" id="UP000787156"/>
    </source>
</evidence>
<evidence type="ECO:0000259" key="1">
    <source>
        <dbReference type="Pfam" id="PF07819"/>
    </source>
</evidence>
<comment type="caution">
    <text evidence="2">The sequence shown here is derived from an EMBL/GenBank/DDBJ whole genome shotgun (WGS) entry which is preliminary data.</text>
</comment>
<dbReference type="PANTHER" id="PTHR12482">
    <property type="entry name" value="LIPASE ROG1-RELATED-RELATED"/>
    <property type="match status" value="1"/>
</dbReference>